<organism evidence="2 3">
    <name type="scientific">Rhizophagus irregularis</name>
    <dbReference type="NCBI Taxonomy" id="588596"/>
    <lineage>
        <taxon>Eukaryota</taxon>
        <taxon>Fungi</taxon>
        <taxon>Fungi incertae sedis</taxon>
        <taxon>Mucoromycota</taxon>
        <taxon>Glomeromycotina</taxon>
        <taxon>Glomeromycetes</taxon>
        <taxon>Glomerales</taxon>
        <taxon>Glomeraceae</taxon>
        <taxon>Rhizophagus</taxon>
    </lineage>
</organism>
<dbReference type="VEuPathDB" id="FungiDB:RhiirA1_476071"/>
<dbReference type="PROSITE" id="PS00141">
    <property type="entry name" value="ASP_PROTEASE"/>
    <property type="match status" value="1"/>
</dbReference>
<comment type="caution">
    <text evidence="2">The sequence shown here is derived from an EMBL/GenBank/DDBJ whole genome shotgun (WGS) entry which is preliminary data.</text>
</comment>
<name>A0A2I1HI59_9GLOM</name>
<dbReference type="PANTHER" id="PTHR13318:SF95">
    <property type="entry name" value="F-BOX PROTEIN YLR352W"/>
    <property type="match status" value="1"/>
</dbReference>
<reference evidence="2 3" key="1">
    <citation type="submission" date="2015-10" db="EMBL/GenBank/DDBJ databases">
        <title>Genome analyses suggest a sexual origin of heterokaryosis in a supposedly ancient asexual fungus.</title>
        <authorList>
            <person name="Ropars J."/>
            <person name="Sedzielewska K."/>
            <person name="Noel J."/>
            <person name="Charron P."/>
            <person name="Farinelli L."/>
            <person name="Marton T."/>
            <person name="Kruger M."/>
            <person name="Pelin A."/>
            <person name="Brachmann A."/>
            <person name="Corradi N."/>
        </authorList>
    </citation>
    <scope>NUCLEOTIDE SEQUENCE [LARGE SCALE GENOMIC DNA]</scope>
    <source>
        <strain evidence="2 3">A4</strain>
    </source>
</reference>
<dbReference type="GO" id="GO:0031146">
    <property type="term" value="P:SCF-dependent proteasomal ubiquitin-dependent protein catabolic process"/>
    <property type="evidence" value="ECO:0007669"/>
    <property type="project" value="TreeGrafter"/>
</dbReference>
<dbReference type="GO" id="GO:0019005">
    <property type="term" value="C:SCF ubiquitin ligase complex"/>
    <property type="evidence" value="ECO:0007669"/>
    <property type="project" value="TreeGrafter"/>
</dbReference>
<protein>
    <submittedName>
        <fullName evidence="2">RNI-like protein</fullName>
    </submittedName>
</protein>
<dbReference type="EMBL" id="LLXI01003078">
    <property type="protein sequence ID" value="PKY58573.1"/>
    <property type="molecule type" value="Genomic_DNA"/>
</dbReference>
<proteinExistence type="predicted"/>
<dbReference type="Proteomes" id="UP000234323">
    <property type="component" value="Unassembled WGS sequence"/>
</dbReference>
<gene>
    <name evidence="2" type="ORF">RhiirA4_512956</name>
</gene>
<accession>A0A2I1HI59</accession>
<evidence type="ECO:0000259" key="1">
    <source>
        <dbReference type="Pfam" id="PF25372"/>
    </source>
</evidence>
<evidence type="ECO:0000313" key="2">
    <source>
        <dbReference type="EMBL" id="PKY58573.1"/>
    </source>
</evidence>
<feature type="domain" description="F-box/LRR-repeat protein 15-like leucin rich repeat" evidence="1">
    <location>
        <begin position="209"/>
        <end position="333"/>
    </location>
</feature>
<dbReference type="GO" id="GO:0004190">
    <property type="term" value="F:aspartic-type endopeptidase activity"/>
    <property type="evidence" value="ECO:0007669"/>
    <property type="project" value="InterPro"/>
</dbReference>
<dbReference type="AlphaFoldDB" id="A0A2I1HI59"/>
<dbReference type="InterPro" id="IPR006553">
    <property type="entry name" value="Leu-rich_rpt_Cys-con_subtyp"/>
</dbReference>
<dbReference type="PANTHER" id="PTHR13318">
    <property type="entry name" value="PARTNER OF PAIRED, ISOFORM B-RELATED"/>
    <property type="match status" value="1"/>
</dbReference>
<evidence type="ECO:0000313" key="3">
    <source>
        <dbReference type="Proteomes" id="UP000234323"/>
    </source>
</evidence>
<dbReference type="InterPro" id="IPR001969">
    <property type="entry name" value="Aspartic_peptidase_AS"/>
</dbReference>
<dbReference type="Gene3D" id="3.80.10.10">
    <property type="entry name" value="Ribonuclease Inhibitor"/>
    <property type="match status" value="1"/>
</dbReference>
<dbReference type="SUPFAM" id="SSF52047">
    <property type="entry name" value="RNI-like"/>
    <property type="match status" value="1"/>
</dbReference>
<dbReference type="InterPro" id="IPR057207">
    <property type="entry name" value="FBXL15_LRR"/>
</dbReference>
<dbReference type="InterPro" id="IPR032675">
    <property type="entry name" value="LRR_dom_sf"/>
</dbReference>
<dbReference type="VEuPathDB" id="FungiDB:FUN_006608"/>
<dbReference type="SMART" id="SM00367">
    <property type="entry name" value="LRR_CC"/>
    <property type="match status" value="5"/>
</dbReference>
<keyword evidence="3" id="KW-1185">Reference proteome</keyword>
<dbReference type="VEuPathDB" id="FungiDB:RhiirFUN_018226"/>
<sequence>MVFVNCIVEENISIEATIDTGADVNYISQKHIGELGITYHDKRKTLFDLITTCNHAGSWSYNTAISPGRIVPVITEEDVKRLGLKIDRPDVVSCQTIRADSIFSSGRKILLPALFVSRLWYRCGAPILWRRIELKGNNRRYGYNVNNRFRLEKFVKIMCGKNKPAYVSNVTHLEITCYHSVLDKKIKSIVNIFPNIIHLNFKESIGFGDRSLFIIAESYPNLRYLNLWDAEAITDKGLCAIIGSCRKLEHLNISYCGNISDKSLFEIAENCRDLQEFHFAEARRITDKSISCILNLCPNLRNLDISHSKGDIKDASMLIQRCLSIEYLDFAGVMAL</sequence>
<dbReference type="VEuPathDB" id="FungiDB:RhiirA1_474180"/>
<dbReference type="Pfam" id="PF25372">
    <property type="entry name" value="DUF7885"/>
    <property type="match status" value="1"/>
</dbReference>